<dbReference type="PATRIC" id="fig|54005.3.peg.745"/>
<dbReference type="Gene3D" id="3.40.710.10">
    <property type="entry name" value="DD-peptidase/beta-lactamase superfamily"/>
    <property type="match status" value="1"/>
</dbReference>
<keyword evidence="6" id="KW-0007">Acetylation</keyword>
<dbReference type="Proteomes" id="UP000070174">
    <property type="component" value="Unassembled WGS sequence"/>
</dbReference>
<sequence length="307" mass="33860">MIYSEEVLGKALNLGRKYIHEGAVADYIPELAKVEANKLAISTIEDGNIYSVGDSKVRYSIQSIVKVILYALAMENYKVSELKKYVGVRPSAKPFNSVIELELSEKKIPVNPFINAGAIIIVAILYNVYREKTFDVILEKASQFLGEDVDYSREIAQSEKESSFTNRTLIYLMLAKGILPSDTKVEEVLDTYFKACSILVNTENLAHMSYVISNDGIDIEGKKVISPNEARVLRSLMATCGTYDYSGDFAIRVGLPAKSGVGGGIVTASNNKTGLAVYAPRLDTHGNSYSGVRMLEYLSEELDLSIY</sequence>
<reference evidence="7 8" key="1">
    <citation type="submission" date="2016-01" db="EMBL/GenBank/DDBJ databases">
        <authorList>
            <person name="Oliw E.H."/>
        </authorList>
    </citation>
    <scope>NUCLEOTIDE SEQUENCE [LARGE SCALE GENOMIC DNA]</scope>
    <source>
        <strain evidence="7 8">CMW7756A</strain>
    </source>
</reference>
<feature type="binding site" evidence="6">
    <location>
        <position position="63"/>
    </location>
    <ligand>
        <name>substrate</name>
    </ligand>
</feature>
<evidence type="ECO:0000313" key="8">
    <source>
        <dbReference type="Proteomes" id="UP000070174"/>
    </source>
</evidence>
<comment type="similarity">
    <text evidence="1 6">Belongs to the glutaminase family.</text>
</comment>
<comment type="subunit">
    <text evidence="2 6">Homotetramer.</text>
</comment>
<feature type="binding site" evidence="6">
    <location>
        <position position="261"/>
    </location>
    <ligand>
        <name>substrate</name>
    </ligand>
</feature>
<dbReference type="PANTHER" id="PTHR12544">
    <property type="entry name" value="GLUTAMINASE"/>
    <property type="match status" value="1"/>
</dbReference>
<proteinExistence type="inferred from homology"/>
<dbReference type="InterPro" id="IPR015868">
    <property type="entry name" value="Glutaminase"/>
</dbReference>
<evidence type="ECO:0000313" key="7">
    <source>
        <dbReference type="EMBL" id="KXA30892.1"/>
    </source>
</evidence>
<dbReference type="GO" id="GO:0006537">
    <property type="term" value="P:glutamate biosynthetic process"/>
    <property type="evidence" value="ECO:0007669"/>
    <property type="project" value="TreeGrafter"/>
</dbReference>
<feature type="binding site" evidence="6">
    <location>
        <position position="243"/>
    </location>
    <ligand>
        <name>substrate</name>
    </ligand>
</feature>
<dbReference type="InterPro" id="IPR012338">
    <property type="entry name" value="Beta-lactam/transpept-like"/>
</dbReference>
<feature type="binding site" evidence="6">
    <location>
        <position position="159"/>
    </location>
    <ligand>
        <name>substrate</name>
    </ligand>
</feature>
<dbReference type="FunFam" id="3.40.710.10:FF:000005">
    <property type="entry name" value="Glutaminase"/>
    <property type="match status" value="1"/>
</dbReference>
<protein>
    <recommendedName>
        <fullName evidence="3 6">Glutaminase</fullName>
        <ecNumber evidence="3 6">3.5.1.2</ecNumber>
    </recommendedName>
</protein>
<evidence type="ECO:0000256" key="4">
    <source>
        <dbReference type="ARBA" id="ARBA00022801"/>
    </source>
</evidence>
<feature type="binding site" evidence="6">
    <location>
        <position position="115"/>
    </location>
    <ligand>
        <name>substrate</name>
    </ligand>
</feature>
<keyword evidence="4 6" id="KW-0378">Hydrolase</keyword>
<evidence type="ECO:0000256" key="1">
    <source>
        <dbReference type="ARBA" id="ARBA00011076"/>
    </source>
</evidence>
<dbReference type="EC" id="3.5.1.2" evidence="3 6"/>
<evidence type="ECO:0000256" key="6">
    <source>
        <dbReference type="HAMAP-Rule" id="MF_00313"/>
    </source>
</evidence>
<dbReference type="EMBL" id="LRQE01000023">
    <property type="protein sequence ID" value="KXA30892.1"/>
    <property type="molecule type" value="Genomic_DNA"/>
</dbReference>
<evidence type="ECO:0000256" key="3">
    <source>
        <dbReference type="ARBA" id="ARBA00012918"/>
    </source>
</evidence>
<dbReference type="SUPFAM" id="SSF56601">
    <property type="entry name" value="beta-lactamase/transpeptidase-like"/>
    <property type="match status" value="1"/>
</dbReference>
<feature type="binding site" evidence="6">
    <location>
        <position position="166"/>
    </location>
    <ligand>
        <name>substrate</name>
    </ligand>
</feature>
<dbReference type="RefSeq" id="WP_060799960.1">
    <property type="nucleotide sequence ID" value="NZ_KQ957096.1"/>
</dbReference>
<dbReference type="PANTHER" id="PTHR12544:SF29">
    <property type="entry name" value="GLUTAMINASE"/>
    <property type="match status" value="1"/>
</dbReference>
<comment type="caution">
    <text evidence="7">The sequence shown here is derived from an EMBL/GenBank/DDBJ whole genome shotgun (WGS) entry which is preliminary data.</text>
</comment>
<dbReference type="HAMAP" id="MF_00313">
    <property type="entry name" value="Glutaminase"/>
    <property type="match status" value="1"/>
</dbReference>
<dbReference type="NCBIfam" id="TIGR03814">
    <property type="entry name" value="Gln_ase"/>
    <property type="match status" value="1"/>
</dbReference>
<feature type="binding site" evidence="6">
    <location>
        <position position="192"/>
    </location>
    <ligand>
        <name>substrate</name>
    </ligand>
</feature>
<name>A0A133PQJ2_9FIRM</name>
<evidence type="ECO:0000256" key="5">
    <source>
        <dbReference type="ARBA" id="ARBA00049534"/>
    </source>
</evidence>
<accession>A0A133PQJ2</accession>
<dbReference type="Pfam" id="PF04960">
    <property type="entry name" value="Glutaminase"/>
    <property type="match status" value="1"/>
</dbReference>
<evidence type="ECO:0000256" key="2">
    <source>
        <dbReference type="ARBA" id="ARBA00011881"/>
    </source>
</evidence>
<organism evidence="7">
    <name type="scientific">Peptoniphilus harei</name>
    <dbReference type="NCBI Taxonomy" id="54005"/>
    <lineage>
        <taxon>Bacteria</taxon>
        <taxon>Bacillati</taxon>
        <taxon>Bacillota</taxon>
        <taxon>Tissierellia</taxon>
        <taxon>Tissierellales</taxon>
        <taxon>Peptoniphilaceae</taxon>
        <taxon>Peptoniphilus</taxon>
    </lineage>
</organism>
<dbReference type="GO" id="GO:0004359">
    <property type="term" value="F:glutaminase activity"/>
    <property type="evidence" value="ECO:0007669"/>
    <property type="project" value="UniProtKB-UniRule"/>
</dbReference>
<gene>
    <name evidence="6" type="primary">glsA</name>
    <name evidence="7" type="ORF">HMPREF3229_00758</name>
</gene>
<dbReference type="AlphaFoldDB" id="A0A133PQJ2"/>
<comment type="catalytic activity">
    <reaction evidence="5 6">
        <text>L-glutamine + H2O = L-glutamate + NH4(+)</text>
        <dbReference type="Rhea" id="RHEA:15889"/>
        <dbReference type="ChEBI" id="CHEBI:15377"/>
        <dbReference type="ChEBI" id="CHEBI:28938"/>
        <dbReference type="ChEBI" id="CHEBI:29985"/>
        <dbReference type="ChEBI" id="CHEBI:58359"/>
        <dbReference type="EC" id="3.5.1.2"/>
    </reaction>
</comment>
<dbReference type="GO" id="GO:0006543">
    <property type="term" value="P:L-glutamine catabolic process"/>
    <property type="evidence" value="ECO:0007669"/>
    <property type="project" value="TreeGrafter"/>
</dbReference>